<sequence length="462" mass="50518">MAHPYDLVIENGTIHTPTSTYKANIAVRDGKIAAIGGAFEDAARRVDAGGLEILPGIWHVHCHFREPGHTYKEDFASGTAAAAVGGVTMCIDMTNNTPLPTTLDMFEEKKALVAPKAHIDYALYGGGLYPRTVEALAKAGAVGIKIFNTRHIKEVYPYISELGVLDHGILYELYEATRDVGLVASVHHDDPEWCKRLTFRDYINQGRTDALAYQESFSKGYMYGHGMVAGLAASLYYARIVGVKLHVLHLGVMPEGANEMIRHAKFDLGQDVSSELELGTLFMTREQMEKVGPATYNWGYNPEAGWETIRNGVADFIVLEHAPHTWEEVQPGWQDMFSIPLGMTGAQEFVPSMLNAVNEGRLTLNQIAKLAAEAPARRFGIYPKKGVIEVGADADFTIADMKREAVFTKADMLSKSGHTSWEGMKVKGLAAYTIVRGEVVAQDGKLKGSRGYGKFVTGTATA</sequence>
<dbReference type="SUPFAM" id="SSF51338">
    <property type="entry name" value="Composite domain of metallo-dependent hydrolases"/>
    <property type="match status" value="1"/>
</dbReference>
<dbReference type="Proteomes" id="UP001595583">
    <property type="component" value="Unassembled WGS sequence"/>
</dbReference>
<accession>A0ABV7K5E5</accession>
<dbReference type="PANTHER" id="PTHR43668">
    <property type="entry name" value="ALLANTOINASE"/>
    <property type="match status" value="1"/>
</dbReference>
<feature type="domain" description="Amidohydrolase-related" evidence="1">
    <location>
        <begin position="53"/>
        <end position="440"/>
    </location>
</feature>
<organism evidence="2 3">
    <name type="scientific">Aquamicrobium soli</name>
    <dbReference type="NCBI Taxonomy" id="1811518"/>
    <lineage>
        <taxon>Bacteria</taxon>
        <taxon>Pseudomonadati</taxon>
        <taxon>Pseudomonadota</taxon>
        <taxon>Alphaproteobacteria</taxon>
        <taxon>Hyphomicrobiales</taxon>
        <taxon>Phyllobacteriaceae</taxon>
        <taxon>Aquamicrobium</taxon>
    </lineage>
</organism>
<dbReference type="RefSeq" id="WP_378219154.1">
    <property type="nucleotide sequence ID" value="NZ_JBHRTK010000004.1"/>
</dbReference>
<dbReference type="InterPro" id="IPR032466">
    <property type="entry name" value="Metal_Hydrolase"/>
</dbReference>
<protein>
    <submittedName>
        <fullName evidence="2">Dihydroorotase family protein</fullName>
    </submittedName>
</protein>
<name>A0ABV7K5E5_9HYPH</name>
<dbReference type="Pfam" id="PF01979">
    <property type="entry name" value="Amidohydro_1"/>
    <property type="match status" value="1"/>
</dbReference>
<evidence type="ECO:0000259" key="1">
    <source>
        <dbReference type="Pfam" id="PF01979"/>
    </source>
</evidence>
<dbReference type="Gene3D" id="2.30.40.10">
    <property type="entry name" value="Urease, subunit C, domain 1"/>
    <property type="match status" value="1"/>
</dbReference>
<gene>
    <name evidence="2" type="ORF">ACFOHJ_05065</name>
</gene>
<dbReference type="InterPro" id="IPR050138">
    <property type="entry name" value="DHOase/Allantoinase_Hydrolase"/>
</dbReference>
<dbReference type="InterPro" id="IPR006680">
    <property type="entry name" value="Amidohydro-rel"/>
</dbReference>
<dbReference type="EMBL" id="JBHRTK010000004">
    <property type="protein sequence ID" value="MFC3205575.1"/>
    <property type="molecule type" value="Genomic_DNA"/>
</dbReference>
<evidence type="ECO:0000313" key="2">
    <source>
        <dbReference type="EMBL" id="MFC3205575.1"/>
    </source>
</evidence>
<dbReference type="Gene3D" id="3.20.20.140">
    <property type="entry name" value="Metal-dependent hydrolases"/>
    <property type="match status" value="1"/>
</dbReference>
<proteinExistence type="predicted"/>
<keyword evidence="3" id="KW-1185">Reference proteome</keyword>
<dbReference type="PANTHER" id="PTHR43668:SF4">
    <property type="entry name" value="ALLANTOINASE"/>
    <property type="match status" value="1"/>
</dbReference>
<evidence type="ECO:0000313" key="3">
    <source>
        <dbReference type="Proteomes" id="UP001595583"/>
    </source>
</evidence>
<dbReference type="SUPFAM" id="SSF51556">
    <property type="entry name" value="Metallo-dependent hydrolases"/>
    <property type="match status" value="1"/>
</dbReference>
<reference evidence="3" key="1">
    <citation type="journal article" date="2019" name="Int. J. Syst. Evol. Microbiol.">
        <title>The Global Catalogue of Microorganisms (GCM) 10K type strain sequencing project: providing services to taxonomists for standard genome sequencing and annotation.</title>
        <authorList>
            <consortium name="The Broad Institute Genomics Platform"/>
            <consortium name="The Broad Institute Genome Sequencing Center for Infectious Disease"/>
            <person name="Wu L."/>
            <person name="Ma J."/>
        </authorList>
    </citation>
    <scope>NUCLEOTIDE SEQUENCE [LARGE SCALE GENOMIC DNA]</scope>
    <source>
        <strain evidence="3">KCTC 52165</strain>
    </source>
</reference>
<comment type="caution">
    <text evidence="2">The sequence shown here is derived from an EMBL/GenBank/DDBJ whole genome shotgun (WGS) entry which is preliminary data.</text>
</comment>
<dbReference type="InterPro" id="IPR011059">
    <property type="entry name" value="Metal-dep_hydrolase_composite"/>
</dbReference>